<reference evidence="1 2" key="1">
    <citation type="submission" date="2017-06" db="EMBL/GenBank/DDBJ databases">
        <authorList>
            <person name="Kim H.J."/>
            <person name="Triplett B.A."/>
        </authorList>
    </citation>
    <scope>NUCLEOTIDE SEQUENCE [LARGE SCALE GENOMIC DNA]</scope>
    <source>
        <strain evidence="1 2">DSM 29339</strain>
    </source>
</reference>
<evidence type="ECO:0000313" key="1">
    <source>
        <dbReference type="EMBL" id="SNT28741.1"/>
    </source>
</evidence>
<sequence length="505" mass="56093">MNEIGARSVEIPASKPVGHAQAPFMALVSELNSRQVRYCHWKSNIRLPETLAGDEDFDVLVDRIDAATFLEALSDVGFKLALSRYGSGHPGVIHAFALDSATQRLLHVHAYFQVVTGDSLVKSYRLPFEPLLFGGDLRDSGIPLPPPEAELAVFVLRILLKHTSLAECLLVNRHYRSVPEELAWLRDRASDEAAQALWASTIPGATDGELDRLIAAIAEPTAVLRRIRLGLRLAWRLRDWRRLGVMTAAASRLWRLGILVSSRMRRRRPRSLVAGGAIVALVGPKASGKSTLGAALADRLGKQLDLRRIHVGKPPATLLSAPVRLMLPLLRKAMPEERSGEYQRPERREEGRYSLVYLVRMVLLAHDRRALLLRSRRAASEGAIVVADRYPSTEAGVIDGSQFDDATVAACGSRLKRFLMNMERRLYRGVPSPDLVVRLVAPIETTLLRDATRNKRDGPDPDSLRRRREIETAAAFPGVPAVTIRTDRALEQSVSDVVRGVWRHL</sequence>
<dbReference type="AlphaFoldDB" id="A0A239LE29"/>
<accession>A0A239LE29</accession>
<keyword evidence="1" id="KW-0808">Transferase</keyword>
<name>A0A239LE29_9RHOB</name>
<dbReference type="InterPro" id="IPR027417">
    <property type="entry name" value="P-loop_NTPase"/>
</dbReference>
<dbReference type="OrthoDB" id="6853346at2"/>
<dbReference type="Gene3D" id="3.40.50.300">
    <property type="entry name" value="P-loop containing nucleotide triphosphate hydrolases"/>
    <property type="match status" value="1"/>
</dbReference>
<evidence type="ECO:0000313" key="2">
    <source>
        <dbReference type="Proteomes" id="UP000198426"/>
    </source>
</evidence>
<gene>
    <name evidence="1" type="ORF">SAMN05421757_109179</name>
</gene>
<dbReference type="EMBL" id="FZOY01000009">
    <property type="protein sequence ID" value="SNT28741.1"/>
    <property type="molecule type" value="Genomic_DNA"/>
</dbReference>
<organism evidence="1 2">
    <name type="scientific">Tropicimonas sediminicola</name>
    <dbReference type="NCBI Taxonomy" id="1031541"/>
    <lineage>
        <taxon>Bacteria</taxon>
        <taxon>Pseudomonadati</taxon>
        <taxon>Pseudomonadota</taxon>
        <taxon>Alphaproteobacteria</taxon>
        <taxon>Rhodobacterales</taxon>
        <taxon>Roseobacteraceae</taxon>
        <taxon>Tropicimonas</taxon>
    </lineage>
</organism>
<dbReference type="GO" id="GO:0016301">
    <property type="term" value="F:kinase activity"/>
    <property type="evidence" value="ECO:0007669"/>
    <property type="project" value="UniProtKB-KW"/>
</dbReference>
<protein>
    <submittedName>
        <fullName evidence="1">Thymidylate kinase</fullName>
    </submittedName>
</protein>
<dbReference type="SUPFAM" id="SSF52540">
    <property type="entry name" value="P-loop containing nucleoside triphosphate hydrolases"/>
    <property type="match status" value="1"/>
</dbReference>
<proteinExistence type="predicted"/>
<dbReference type="RefSeq" id="WP_089234917.1">
    <property type="nucleotide sequence ID" value="NZ_FZOY01000009.1"/>
</dbReference>
<keyword evidence="2" id="KW-1185">Reference proteome</keyword>
<dbReference type="Proteomes" id="UP000198426">
    <property type="component" value="Unassembled WGS sequence"/>
</dbReference>
<keyword evidence="1" id="KW-0418">Kinase</keyword>